<protein>
    <recommendedName>
        <fullName evidence="1">FAR1 domain-containing protein</fullName>
    </recommendedName>
</protein>
<reference evidence="2 3" key="1">
    <citation type="submission" date="2013-10" db="EMBL/GenBank/DDBJ databases">
        <authorList>
            <consortium name="International Citrus Genome Consortium"/>
            <person name="Jenkins J."/>
            <person name="Schmutz J."/>
            <person name="Prochnik S."/>
            <person name="Rokhsar D."/>
            <person name="Gmitter F."/>
            <person name="Ollitrault P."/>
            <person name="Machado M."/>
            <person name="Talon M."/>
            <person name="Wincker P."/>
            <person name="Jaillon O."/>
            <person name="Morgante M."/>
        </authorList>
    </citation>
    <scope>NUCLEOTIDE SEQUENCE</scope>
    <source>
        <strain evidence="3">cv. Clemenules</strain>
    </source>
</reference>
<keyword evidence="3" id="KW-1185">Reference proteome</keyword>
<dbReference type="eggNOG" id="ENOG502SC27">
    <property type="taxonomic scope" value="Eukaryota"/>
</dbReference>
<organism evidence="2 3">
    <name type="scientific">Citrus clementina</name>
    <name type="common">Clementine</name>
    <name type="synonym">Citrus deliciosa x Citrus sinensis</name>
    <dbReference type="NCBI Taxonomy" id="85681"/>
    <lineage>
        <taxon>Eukaryota</taxon>
        <taxon>Viridiplantae</taxon>
        <taxon>Streptophyta</taxon>
        <taxon>Embryophyta</taxon>
        <taxon>Tracheophyta</taxon>
        <taxon>Spermatophyta</taxon>
        <taxon>Magnoliopsida</taxon>
        <taxon>eudicotyledons</taxon>
        <taxon>Gunneridae</taxon>
        <taxon>Pentapetalae</taxon>
        <taxon>rosids</taxon>
        <taxon>malvids</taxon>
        <taxon>Sapindales</taxon>
        <taxon>Rutaceae</taxon>
        <taxon>Aurantioideae</taxon>
        <taxon>Citrus</taxon>
    </lineage>
</organism>
<proteinExistence type="predicted"/>
<dbReference type="Gramene" id="ESR61600">
    <property type="protein sequence ID" value="ESR61600"/>
    <property type="gene ID" value="CICLE_v10018239mg"/>
</dbReference>
<dbReference type="AlphaFoldDB" id="V4UBQ9"/>
<name>V4UBQ9_CITCL</name>
<dbReference type="Pfam" id="PF03101">
    <property type="entry name" value="FAR1"/>
    <property type="match status" value="1"/>
</dbReference>
<dbReference type="KEGG" id="cic:CICLE_v10018239mg"/>
<gene>
    <name evidence="2" type="ORF">CICLE_v10018239mg</name>
</gene>
<evidence type="ECO:0000313" key="3">
    <source>
        <dbReference type="Proteomes" id="UP000030687"/>
    </source>
</evidence>
<feature type="non-terminal residue" evidence="2">
    <location>
        <position position="133"/>
    </location>
</feature>
<evidence type="ECO:0000313" key="2">
    <source>
        <dbReference type="EMBL" id="ESR61600.1"/>
    </source>
</evidence>
<dbReference type="InterPro" id="IPR004330">
    <property type="entry name" value="FAR1_DNA_bnd_dom"/>
</dbReference>
<dbReference type="Proteomes" id="UP000030687">
    <property type="component" value="Unassembled WGS sequence"/>
</dbReference>
<evidence type="ECO:0000259" key="1">
    <source>
        <dbReference type="Pfam" id="PF03101"/>
    </source>
</evidence>
<accession>V4UBQ9</accession>
<feature type="domain" description="FAR1" evidence="1">
    <location>
        <begin position="20"/>
        <end position="105"/>
    </location>
</feature>
<dbReference type="STRING" id="85681.V4UBQ9"/>
<dbReference type="PANTHER" id="PTHR46328:SF38">
    <property type="entry name" value="FAR1 DNA-BINDING DOMAIN PROTEIN"/>
    <property type="match status" value="1"/>
</dbReference>
<dbReference type="PANTHER" id="PTHR46328">
    <property type="entry name" value="FAR-RED IMPAIRED RESPONSIVE (FAR1) FAMILY PROTEIN-RELATED"/>
    <property type="match status" value="1"/>
</dbReference>
<dbReference type="InParanoid" id="V4UBQ9"/>
<dbReference type="OMA" id="CKARMIV"/>
<sequence length="133" mass="15210">MNDIGIDTGEKFVLLDDVHEFYNEYAKKVGFSVRINSSKKSHTGEIVRKEYICSKEGATTKEVVEKKRRRGKVREGCKAKLAMVKSKSGTYVASVFEEDHNHPLTTPRRFSIMILHLMSGSRLKSNLEFNLKQ</sequence>
<dbReference type="EMBL" id="KI536312">
    <property type="protein sequence ID" value="ESR61600.1"/>
    <property type="molecule type" value="Genomic_DNA"/>
</dbReference>